<keyword evidence="7 10" id="KW-0067">ATP-binding</keyword>
<feature type="domain" description="Cytidyltransferase-like" evidence="11">
    <location>
        <begin position="5"/>
        <end position="166"/>
    </location>
</feature>
<evidence type="ECO:0000259" key="11">
    <source>
        <dbReference type="Pfam" id="PF01467"/>
    </source>
</evidence>
<dbReference type="EC" id="2.7.7.18" evidence="10"/>
<proteinExistence type="inferred from homology"/>
<reference evidence="12 13" key="1">
    <citation type="submission" date="2019-03" db="EMBL/GenBank/DDBJ databases">
        <title>Genomic Encyclopedia of Type Strains, Phase IV (KMG-IV): sequencing the most valuable type-strain genomes for metagenomic binning, comparative biology and taxonomic classification.</title>
        <authorList>
            <person name="Goeker M."/>
        </authorList>
    </citation>
    <scope>NUCLEOTIDE SEQUENCE [LARGE SCALE GENOMIC DNA]</scope>
    <source>
        <strain evidence="12 13">DSM 45707</strain>
    </source>
</reference>
<evidence type="ECO:0000256" key="4">
    <source>
        <dbReference type="ARBA" id="ARBA00022679"/>
    </source>
</evidence>
<dbReference type="SUPFAM" id="SSF52374">
    <property type="entry name" value="Nucleotidylyl transferase"/>
    <property type="match status" value="1"/>
</dbReference>
<keyword evidence="13" id="KW-1185">Reference proteome</keyword>
<dbReference type="UniPathway" id="UPA00253">
    <property type="reaction ID" value="UER00332"/>
</dbReference>
<comment type="similarity">
    <text evidence="10">Belongs to the NadD family.</text>
</comment>
<protein>
    <recommendedName>
        <fullName evidence="10">Probable nicotinate-nucleotide adenylyltransferase</fullName>
        <ecNumber evidence="10">2.7.7.18</ecNumber>
    </recommendedName>
    <alternativeName>
        <fullName evidence="10">Deamido-NAD(+) diphosphorylase</fullName>
    </alternativeName>
    <alternativeName>
        <fullName evidence="10">Deamido-NAD(+) pyrophosphorylase</fullName>
    </alternativeName>
    <alternativeName>
        <fullName evidence="10">Nicotinate mononucleotide adenylyltransferase</fullName>
        <shortName evidence="10">NaMN adenylyltransferase</shortName>
    </alternativeName>
</protein>
<keyword evidence="8 10" id="KW-0520">NAD</keyword>
<name>A0A4R3L786_9BACL</name>
<comment type="catalytic activity">
    <reaction evidence="9 10">
        <text>nicotinate beta-D-ribonucleotide + ATP + H(+) = deamido-NAD(+) + diphosphate</text>
        <dbReference type="Rhea" id="RHEA:22860"/>
        <dbReference type="ChEBI" id="CHEBI:15378"/>
        <dbReference type="ChEBI" id="CHEBI:30616"/>
        <dbReference type="ChEBI" id="CHEBI:33019"/>
        <dbReference type="ChEBI" id="CHEBI:57502"/>
        <dbReference type="ChEBI" id="CHEBI:58437"/>
        <dbReference type="EC" id="2.7.7.18"/>
    </reaction>
</comment>
<evidence type="ECO:0000256" key="9">
    <source>
        <dbReference type="ARBA" id="ARBA00048721"/>
    </source>
</evidence>
<gene>
    <name evidence="10" type="primary">nadD</name>
    <name evidence="12" type="ORF">EDD58_103222</name>
</gene>
<evidence type="ECO:0000256" key="8">
    <source>
        <dbReference type="ARBA" id="ARBA00023027"/>
    </source>
</evidence>
<comment type="function">
    <text evidence="1 10">Catalyzes the reversible adenylation of nicotinate mononucleotide (NaMN) to nicotinic acid adenine dinucleotide (NaAD).</text>
</comment>
<dbReference type="NCBIfam" id="NF000841">
    <property type="entry name" value="PRK00071.1-4"/>
    <property type="match status" value="1"/>
</dbReference>
<keyword evidence="3 10" id="KW-0662">Pyridine nucleotide biosynthesis</keyword>
<dbReference type="AlphaFoldDB" id="A0A4R3L786"/>
<dbReference type="NCBIfam" id="TIGR00125">
    <property type="entry name" value="cyt_tran_rel"/>
    <property type="match status" value="1"/>
</dbReference>
<evidence type="ECO:0000256" key="6">
    <source>
        <dbReference type="ARBA" id="ARBA00022741"/>
    </source>
</evidence>
<sequence length="194" mass="21963">MKVGIFGGTFDPIHLGHLILADQARQSASLDQVWFIPTGEPPHKKGKRVTSAHHRMKMVELAIANHTDFCLSQIELERSGPSYTIHTIQALIEKYTNYQFFLLIGADMVKDLPHWYKIKEILQFVQVIALGRPGIDLEGLSPMILDRVTWIEEGIETNISSTYIRDQIKQGRSVKYIVPDAVGQYVKEQGLYGS</sequence>
<dbReference type="InterPro" id="IPR014729">
    <property type="entry name" value="Rossmann-like_a/b/a_fold"/>
</dbReference>
<dbReference type="PANTHER" id="PTHR39321">
    <property type="entry name" value="NICOTINATE-NUCLEOTIDE ADENYLYLTRANSFERASE-RELATED"/>
    <property type="match status" value="1"/>
</dbReference>
<evidence type="ECO:0000256" key="5">
    <source>
        <dbReference type="ARBA" id="ARBA00022695"/>
    </source>
</evidence>
<dbReference type="InterPro" id="IPR005248">
    <property type="entry name" value="NadD/NMNAT"/>
</dbReference>
<dbReference type="GO" id="GO:0004515">
    <property type="term" value="F:nicotinate-nucleotide adenylyltransferase activity"/>
    <property type="evidence" value="ECO:0007669"/>
    <property type="project" value="UniProtKB-UniRule"/>
</dbReference>
<dbReference type="EMBL" id="SMAG01000003">
    <property type="protein sequence ID" value="TCS94800.1"/>
    <property type="molecule type" value="Genomic_DNA"/>
</dbReference>
<accession>A0A4R3L786</accession>
<evidence type="ECO:0000256" key="3">
    <source>
        <dbReference type="ARBA" id="ARBA00022642"/>
    </source>
</evidence>
<dbReference type="GO" id="GO:0005524">
    <property type="term" value="F:ATP binding"/>
    <property type="evidence" value="ECO:0007669"/>
    <property type="project" value="UniProtKB-KW"/>
</dbReference>
<dbReference type="NCBIfam" id="TIGR00482">
    <property type="entry name" value="nicotinate (nicotinamide) nucleotide adenylyltransferase"/>
    <property type="match status" value="1"/>
</dbReference>
<keyword evidence="6 10" id="KW-0547">Nucleotide-binding</keyword>
<keyword evidence="5 10" id="KW-0548">Nucleotidyltransferase</keyword>
<evidence type="ECO:0000256" key="2">
    <source>
        <dbReference type="ARBA" id="ARBA00005019"/>
    </source>
</evidence>
<organism evidence="12 13">
    <name type="scientific">Hazenella coriacea</name>
    <dbReference type="NCBI Taxonomy" id="1179467"/>
    <lineage>
        <taxon>Bacteria</taxon>
        <taxon>Bacillati</taxon>
        <taxon>Bacillota</taxon>
        <taxon>Bacilli</taxon>
        <taxon>Bacillales</taxon>
        <taxon>Thermoactinomycetaceae</taxon>
        <taxon>Hazenella</taxon>
    </lineage>
</organism>
<dbReference type="CDD" id="cd02165">
    <property type="entry name" value="NMNAT"/>
    <property type="match status" value="1"/>
</dbReference>
<dbReference type="GO" id="GO:0009435">
    <property type="term" value="P:NAD+ biosynthetic process"/>
    <property type="evidence" value="ECO:0007669"/>
    <property type="project" value="UniProtKB-UniRule"/>
</dbReference>
<dbReference type="Proteomes" id="UP000294937">
    <property type="component" value="Unassembled WGS sequence"/>
</dbReference>
<dbReference type="HAMAP" id="MF_00244">
    <property type="entry name" value="NaMN_adenylyltr"/>
    <property type="match status" value="1"/>
</dbReference>
<evidence type="ECO:0000256" key="7">
    <source>
        <dbReference type="ARBA" id="ARBA00022840"/>
    </source>
</evidence>
<dbReference type="InterPro" id="IPR004821">
    <property type="entry name" value="Cyt_trans-like"/>
</dbReference>
<comment type="pathway">
    <text evidence="2 10">Cofactor biosynthesis; NAD(+) biosynthesis; deamido-NAD(+) from nicotinate D-ribonucleotide: step 1/1.</text>
</comment>
<dbReference type="RefSeq" id="WP_131924184.1">
    <property type="nucleotide sequence ID" value="NZ_SMAG01000003.1"/>
</dbReference>
<keyword evidence="4 10" id="KW-0808">Transferase</keyword>
<dbReference type="NCBIfam" id="NF000840">
    <property type="entry name" value="PRK00071.1-3"/>
    <property type="match status" value="1"/>
</dbReference>
<evidence type="ECO:0000313" key="13">
    <source>
        <dbReference type="Proteomes" id="UP000294937"/>
    </source>
</evidence>
<comment type="caution">
    <text evidence="12">The sequence shown here is derived from an EMBL/GenBank/DDBJ whole genome shotgun (WGS) entry which is preliminary data.</text>
</comment>
<evidence type="ECO:0000256" key="10">
    <source>
        <dbReference type="HAMAP-Rule" id="MF_00244"/>
    </source>
</evidence>
<dbReference type="OrthoDB" id="5295945at2"/>
<evidence type="ECO:0000313" key="12">
    <source>
        <dbReference type="EMBL" id="TCS94800.1"/>
    </source>
</evidence>
<dbReference type="PANTHER" id="PTHR39321:SF3">
    <property type="entry name" value="PHOSPHOPANTETHEINE ADENYLYLTRANSFERASE"/>
    <property type="match status" value="1"/>
</dbReference>
<evidence type="ECO:0000256" key="1">
    <source>
        <dbReference type="ARBA" id="ARBA00002324"/>
    </source>
</evidence>
<dbReference type="Gene3D" id="3.40.50.620">
    <property type="entry name" value="HUPs"/>
    <property type="match status" value="1"/>
</dbReference>
<dbReference type="Pfam" id="PF01467">
    <property type="entry name" value="CTP_transf_like"/>
    <property type="match status" value="1"/>
</dbReference>